<comment type="caution">
    <text evidence="2">The sequence shown here is derived from an EMBL/GenBank/DDBJ whole genome shotgun (WGS) entry which is preliminary data.</text>
</comment>
<evidence type="ECO:0000256" key="1">
    <source>
        <dbReference type="SAM" id="SignalP"/>
    </source>
</evidence>
<accession>A0A9D4BEF1</accession>
<dbReference type="AlphaFoldDB" id="A0A9D4BEF1"/>
<evidence type="ECO:0000313" key="2">
    <source>
        <dbReference type="EMBL" id="KAH3699915.1"/>
    </source>
</evidence>
<feature type="chain" id="PRO_5038482821" description="Secreted protein" evidence="1">
    <location>
        <begin position="19"/>
        <end position="74"/>
    </location>
</feature>
<evidence type="ECO:0000313" key="3">
    <source>
        <dbReference type="Proteomes" id="UP000828390"/>
    </source>
</evidence>
<keyword evidence="3" id="KW-1185">Reference proteome</keyword>
<reference evidence="2" key="2">
    <citation type="submission" date="2020-11" db="EMBL/GenBank/DDBJ databases">
        <authorList>
            <person name="McCartney M.A."/>
            <person name="Auch B."/>
            <person name="Kono T."/>
            <person name="Mallez S."/>
            <person name="Becker A."/>
            <person name="Gohl D.M."/>
            <person name="Silverstein K.A.T."/>
            <person name="Koren S."/>
            <person name="Bechman K.B."/>
            <person name="Herman A."/>
            <person name="Abrahante J.E."/>
            <person name="Garbe J."/>
        </authorList>
    </citation>
    <scope>NUCLEOTIDE SEQUENCE</scope>
    <source>
        <strain evidence="2">Duluth1</strain>
        <tissue evidence="2">Whole animal</tissue>
    </source>
</reference>
<organism evidence="2 3">
    <name type="scientific">Dreissena polymorpha</name>
    <name type="common">Zebra mussel</name>
    <name type="synonym">Mytilus polymorpha</name>
    <dbReference type="NCBI Taxonomy" id="45954"/>
    <lineage>
        <taxon>Eukaryota</taxon>
        <taxon>Metazoa</taxon>
        <taxon>Spiralia</taxon>
        <taxon>Lophotrochozoa</taxon>
        <taxon>Mollusca</taxon>
        <taxon>Bivalvia</taxon>
        <taxon>Autobranchia</taxon>
        <taxon>Heteroconchia</taxon>
        <taxon>Euheterodonta</taxon>
        <taxon>Imparidentia</taxon>
        <taxon>Neoheterodontei</taxon>
        <taxon>Myida</taxon>
        <taxon>Dreissenoidea</taxon>
        <taxon>Dreissenidae</taxon>
        <taxon>Dreissena</taxon>
    </lineage>
</organism>
<protein>
    <recommendedName>
        <fullName evidence="4">Secreted protein</fullName>
    </recommendedName>
</protein>
<proteinExistence type="predicted"/>
<feature type="signal peptide" evidence="1">
    <location>
        <begin position="1"/>
        <end position="18"/>
    </location>
</feature>
<name>A0A9D4BEF1_DREPO</name>
<reference evidence="2" key="1">
    <citation type="journal article" date="2019" name="bioRxiv">
        <title>The Genome of the Zebra Mussel, Dreissena polymorpha: A Resource for Invasive Species Research.</title>
        <authorList>
            <person name="McCartney M.A."/>
            <person name="Auch B."/>
            <person name="Kono T."/>
            <person name="Mallez S."/>
            <person name="Zhang Y."/>
            <person name="Obille A."/>
            <person name="Becker A."/>
            <person name="Abrahante J.E."/>
            <person name="Garbe J."/>
            <person name="Badalamenti J.P."/>
            <person name="Herman A."/>
            <person name="Mangelson H."/>
            <person name="Liachko I."/>
            <person name="Sullivan S."/>
            <person name="Sone E.D."/>
            <person name="Koren S."/>
            <person name="Silverstein K.A.T."/>
            <person name="Beckman K.B."/>
            <person name="Gohl D.M."/>
        </authorList>
    </citation>
    <scope>NUCLEOTIDE SEQUENCE</scope>
    <source>
        <strain evidence="2">Duluth1</strain>
        <tissue evidence="2">Whole animal</tissue>
    </source>
</reference>
<keyword evidence="1" id="KW-0732">Signal</keyword>
<evidence type="ECO:0008006" key="4">
    <source>
        <dbReference type="Google" id="ProtNLM"/>
    </source>
</evidence>
<dbReference type="Proteomes" id="UP000828390">
    <property type="component" value="Unassembled WGS sequence"/>
</dbReference>
<sequence>MYLFVMLESLLTLCLNDADDDDTGEHIGLTTPTILKSSAASQVPFYHLRLAQLHHYEHYLPFLSSLVLPLFCFR</sequence>
<gene>
    <name evidence="2" type="ORF">DPMN_074877</name>
</gene>
<dbReference type="EMBL" id="JAIWYP010000015">
    <property type="protein sequence ID" value="KAH3699915.1"/>
    <property type="molecule type" value="Genomic_DNA"/>
</dbReference>